<dbReference type="Pfam" id="PF00135">
    <property type="entry name" value="COesterase"/>
    <property type="match status" value="1"/>
</dbReference>
<dbReference type="AlphaFoldDB" id="A0A1L7TS65"/>
<evidence type="ECO:0000256" key="1">
    <source>
        <dbReference type="ARBA" id="ARBA00005964"/>
    </source>
</evidence>
<dbReference type="InterPro" id="IPR019819">
    <property type="entry name" value="Carboxylesterase_B_CS"/>
</dbReference>
<evidence type="ECO:0000256" key="3">
    <source>
        <dbReference type="RuleBase" id="RU361235"/>
    </source>
</evidence>
<proteinExistence type="inferred from homology"/>
<organism evidence="5 6">
    <name type="scientific">Fusarium mangiferae</name>
    <name type="common">Mango malformation disease fungus</name>
    <dbReference type="NCBI Taxonomy" id="192010"/>
    <lineage>
        <taxon>Eukaryota</taxon>
        <taxon>Fungi</taxon>
        <taxon>Dikarya</taxon>
        <taxon>Ascomycota</taxon>
        <taxon>Pezizomycotina</taxon>
        <taxon>Sordariomycetes</taxon>
        <taxon>Hypocreomycetidae</taxon>
        <taxon>Hypocreales</taxon>
        <taxon>Nectriaceae</taxon>
        <taxon>Fusarium</taxon>
        <taxon>Fusarium fujikuroi species complex</taxon>
    </lineage>
</organism>
<sequence>MRLRPTCVPLMAMVLFFTLVNAVAPVVDVLYSKYRGNDLGNGVTYWLGMRYAAPPLGDLRFMPPQDPVRSRQTKNANKFRLKCVSQSAKARFIGKSQSEDCLFLNVFAPSNASRHAKLPVFVYIQGGGFNDNSRPKINGTDLIRASDMKIVVVTLNYRVSVLGFFSYGDKVQPNNGLLDQRKALEWVQKYISRFGGNPRHVVLGGSSSGGRAWPSISQHTEGEMISLEQASYQAESFIENIGCSCKDAIACMRTKTIAEIIAANIKVPYPGGTRVPIGMWGPVIDGDFVRDALWNSFHQGKFVMVPSIIGATTNEGRASAPAASSKVEVEEFFKAEFPLLESTHMAQITALYPGLADTCSKAGCLKRPLSDAYGDMRFQCSGISFSESISRWMPKKTWNYWYNVEDPGFLAQGRGVAHCDEAYAIWGPGNGGSGAPRRYFPGGINANAVNVIQGYWISFIRSCNPNKYRLPDTTIWGVFSKALRHRLVFNTGGRTSLVSMTLDLQDKCTYFNLIASIMQQ</sequence>
<dbReference type="InterPro" id="IPR050309">
    <property type="entry name" value="Type-B_Carboxylest/Lipase"/>
</dbReference>
<evidence type="ECO:0000259" key="4">
    <source>
        <dbReference type="Pfam" id="PF00135"/>
    </source>
</evidence>
<dbReference type="PANTHER" id="PTHR11559">
    <property type="entry name" value="CARBOXYLESTERASE"/>
    <property type="match status" value="1"/>
</dbReference>
<evidence type="ECO:0000313" key="6">
    <source>
        <dbReference type="Proteomes" id="UP000184255"/>
    </source>
</evidence>
<name>A0A1L7TS65_FUSMA</name>
<keyword evidence="6" id="KW-1185">Reference proteome</keyword>
<dbReference type="InterPro" id="IPR019826">
    <property type="entry name" value="Carboxylesterase_B_AS"/>
</dbReference>
<dbReference type="GeneID" id="65087015"/>
<dbReference type="SUPFAM" id="SSF53474">
    <property type="entry name" value="alpha/beta-Hydrolases"/>
    <property type="match status" value="1"/>
</dbReference>
<keyword evidence="2 3" id="KW-0378">Hydrolase</keyword>
<keyword evidence="3" id="KW-0732">Signal</keyword>
<comment type="similarity">
    <text evidence="1 3">Belongs to the type-B carboxylesterase/lipase family.</text>
</comment>
<dbReference type="PROSITE" id="PS00122">
    <property type="entry name" value="CARBOXYLESTERASE_B_1"/>
    <property type="match status" value="1"/>
</dbReference>
<dbReference type="InterPro" id="IPR002018">
    <property type="entry name" value="CarbesteraseB"/>
</dbReference>
<evidence type="ECO:0000256" key="2">
    <source>
        <dbReference type="ARBA" id="ARBA00022801"/>
    </source>
</evidence>
<dbReference type="VEuPathDB" id="FungiDB:FMAN_07754"/>
<dbReference type="EMBL" id="FCQH01000012">
    <property type="protein sequence ID" value="CVL01458.1"/>
    <property type="molecule type" value="Genomic_DNA"/>
</dbReference>
<dbReference type="Gene3D" id="3.40.50.1820">
    <property type="entry name" value="alpha/beta hydrolase"/>
    <property type="match status" value="1"/>
</dbReference>
<accession>A0A1L7TS65</accession>
<reference evidence="6" key="1">
    <citation type="journal article" date="2016" name="Genome Biol. Evol.">
        <title>Comparative 'omics' of the Fusarium fujikuroi species complex highlights differences in genetic potential and metabolite synthesis.</title>
        <authorList>
            <person name="Niehaus E.-M."/>
            <person name="Muensterkoetter M."/>
            <person name="Proctor R.H."/>
            <person name="Brown D.W."/>
            <person name="Sharon A."/>
            <person name="Idan Y."/>
            <person name="Oren-Young L."/>
            <person name="Sieber C.M."/>
            <person name="Novak O."/>
            <person name="Pencik A."/>
            <person name="Tarkowska D."/>
            <person name="Hromadova K."/>
            <person name="Freeman S."/>
            <person name="Maymon M."/>
            <person name="Elazar M."/>
            <person name="Youssef S.A."/>
            <person name="El-Shabrawy E.S.M."/>
            <person name="Shalaby A.B.A."/>
            <person name="Houterman P."/>
            <person name="Brock N.L."/>
            <person name="Burkhardt I."/>
            <person name="Tsavkelova E.A."/>
            <person name="Dickschat J.S."/>
            <person name="Galuszka P."/>
            <person name="Gueldener U."/>
            <person name="Tudzynski B."/>
        </authorList>
    </citation>
    <scope>NUCLEOTIDE SEQUENCE [LARGE SCALE GENOMIC DNA]</scope>
    <source>
        <strain evidence="6">MRC7560</strain>
    </source>
</reference>
<comment type="caution">
    <text evidence="5">The sequence shown here is derived from an EMBL/GenBank/DDBJ whole genome shotgun (WGS) entry which is preliminary data.</text>
</comment>
<gene>
    <name evidence="5" type="ORF">FMAN_07754</name>
</gene>
<dbReference type="Proteomes" id="UP000184255">
    <property type="component" value="Unassembled WGS sequence"/>
</dbReference>
<dbReference type="PROSITE" id="PS00941">
    <property type="entry name" value="CARBOXYLESTERASE_B_2"/>
    <property type="match status" value="1"/>
</dbReference>
<dbReference type="RefSeq" id="XP_041686956.1">
    <property type="nucleotide sequence ID" value="XM_041821147.1"/>
</dbReference>
<protein>
    <recommendedName>
        <fullName evidence="3">Carboxylic ester hydrolase</fullName>
        <ecNumber evidence="3">3.1.1.-</ecNumber>
    </recommendedName>
</protein>
<dbReference type="EC" id="3.1.1.-" evidence="3"/>
<evidence type="ECO:0000313" key="5">
    <source>
        <dbReference type="EMBL" id="CVL01458.1"/>
    </source>
</evidence>
<feature type="chain" id="PRO_5011830855" description="Carboxylic ester hydrolase" evidence="3">
    <location>
        <begin position="23"/>
        <end position="520"/>
    </location>
</feature>
<feature type="domain" description="Carboxylesterase type B" evidence="4">
    <location>
        <begin position="25"/>
        <end position="481"/>
    </location>
</feature>
<dbReference type="GO" id="GO:0016787">
    <property type="term" value="F:hydrolase activity"/>
    <property type="evidence" value="ECO:0007669"/>
    <property type="project" value="UniProtKB-KW"/>
</dbReference>
<feature type="signal peptide" evidence="3">
    <location>
        <begin position="1"/>
        <end position="22"/>
    </location>
</feature>
<dbReference type="InterPro" id="IPR029058">
    <property type="entry name" value="AB_hydrolase_fold"/>
</dbReference>